<protein>
    <submittedName>
        <fullName evidence="1">Uncharacterized protein</fullName>
    </submittedName>
</protein>
<name>A0ABR7LTZ9_9ACTN</name>
<reference evidence="1 2" key="1">
    <citation type="submission" date="2020-06" db="EMBL/GenBank/DDBJ databases">
        <title>Actinomadura xiongansis sp. nov., isolated from soil of Baiyangdian.</title>
        <authorList>
            <person name="Zhang X."/>
        </authorList>
    </citation>
    <scope>NUCLEOTIDE SEQUENCE [LARGE SCALE GENOMIC DNA]</scope>
    <source>
        <strain evidence="1 2">HBUM206468</strain>
    </source>
</reference>
<comment type="caution">
    <text evidence="1">The sequence shown here is derived from an EMBL/GenBank/DDBJ whole genome shotgun (WGS) entry which is preliminary data.</text>
</comment>
<organism evidence="1 2">
    <name type="scientific">Actinomadura alba</name>
    <dbReference type="NCBI Taxonomy" id="406431"/>
    <lineage>
        <taxon>Bacteria</taxon>
        <taxon>Bacillati</taxon>
        <taxon>Actinomycetota</taxon>
        <taxon>Actinomycetes</taxon>
        <taxon>Streptosporangiales</taxon>
        <taxon>Thermomonosporaceae</taxon>
        <taxon>Actinomadura</taxon>
    </lineage>
</organism>
<evidence type="ECO:0000313" key="2">
    <source>
        <dbReference type="Proteomes" id="UP000805614"/>
    </source>
</evidence>
<keyword evidence="2" id="KW-1185">Reference proteome</keyword>
<sequence length="145" mass="15297">MAEQLKQKFQGTPSEVAIVEKGAAELKGKKMLFIIDTHSIESGFTKNISGLCVPNDGAPAEAFGNITKIQLARIGGQNVQADDVVIGGRPAVKASYTLESSKGSIDAVQFRILMPGDVACAVTIGTRRGEMLPEVDQIGGTIRPL</sequence>
<dbReference type="EMBL" id="JABVEC010000017">
    <property type="protein sequence ID" value="MBC6468153.1"/>
    <property type="molecule type" value="Genomic_DNA"/>
</dbReference>
<proteinExistence type="predicted"/>
<evidence type="ECO:0000313" key="1">
    <source>
        <dbReference type="EMBL" id="MBC6468153.1"/>
    </source>
</evidence>
<gene>
    <name evidence="1" type="ORF">HKK74_22040</name>
</gene>
<dbReference type="Proteomes" id="UP000805614">
    <property type="component" value="Unassembled WGS sequence"/>
</dbReference>
<dbReference type="RefSeq" id="WP_187245166.1">
    <property type="nucleotide sequence ID" value="NZ_BAAAOK010000019.1"/>
</dbReference>
<accession>A0ABR7LTZ9</accession>